<dbReference type="EMBL" id="LYRP01000001">
    <property type="protein sequence ID" value="OAT78481.1"/>
    <property type="molecule type" value="Genomic_DNA"/>
</dbReference>
<dbReference type="STRING" id="1691903.A9B99_01755"/>
<keyword evidence="2" id="KW-1185">Reference proteome</keyword>
<dbReference type="RefSeq" id="WP_016247044.1">
    <property type="nucleotide sequence ID" value="NZ_LYRP01000001.1"/>
</dbReference>
<dbReference type="Proteomes" id="UP000078225">
    <property type="component" value="Unassembled WGS sequence"/>
</dbReference>
<organism evidence="1 2">
    <name type="scientific">Mangrovibacter phragmitis</name>
    <dbReference type="NCBI Taxonomy" id="1691903"/>
    <lineage>
        <taxon>Bacteria</taxon>
        <taxon>Pseudomonadati</taxon>
        <taxon>Pseudomonadota</taxon>
        <taxon>Gammaproteobacteria</taxon>
        <taxon>Enterobacterales</taxon>
        <taxon>Enterobacteriaceae</taxon>
        <taxon>Mangrovibacter</taxon>
    </lineage>
</organism>
<dbReference type="AlphaFoldDB" id="A0A1B7L8D7"/>
<comment type="caution">
    <text evidence="1">The sequence shown here is derived from an EMBL/GenBank/DDBJ whole genome shotgun (WGS) entry which is preliminary data.</text>
</comment>
<gene>
    <name evidence="1" type="ORF">A9B99_01755</name>
</gene>
<dbReference type="PROSITE" id="PS51257">
    <property type="entry name" value="PROKAR_LIPOPROTEIN"/>
    <property type="match status" value="1"/>
</dbReference>
<reference evidence="2" key="1">
    <citation type="submission" date="2016-05" db="EMBL/GenBank/DDBJ databases">
        <authorList>
            <person name="Behera P."/>
            <person name="Vaishampayan P."/>
            <person name="Singh N."/>
            <person name="Raina V."/>
            <person name="Suar M."/>
            <person name="Pattnaik A."/>
            <person name="Rastogi G."/>
        </authorList>
    </citation>
    <scope>NUCLEOTIDE SEQUENCE [LARGE SCALE GENOMIC DNA]</scope>
    <source>
        <strain evidence="2">MP23</strain>
    </source>
</reference>
<dbReference type="OrthoDB" id="5889552at2"/>
<evidence type="ECO:0000313" key="1">
    <source>
        <dbReference type="EMBL" id="OAT78481.1"/>
    </source>
</evidence>
<sequence>MKRTMLLVLIAAGLLTGCGEKTPKCSSDDAKNLVVDIARKTIEKGMTLDKDVHISVENVRTISHESGLDVYQCAADLTFTKPDLQNSLPITYRIQKTDDNNGQFYINVSGL</sequence>
<name>A0A1B7L8D7_9ENTR</name>
<evidence type="ECO:0000313" key="2">
    <source>
        <dbReference type="Proteomes" id="UP000078225"/>
    </source>
</evidence>
<proteinExistence type="predicted"/>
<protein>
    <recommendedName>
        <fullName evidence="3">Lipoprotein</fullName>
    </recommendedName>
</protein>
<evidence type="ECO:0008006" key="3">
    <source>
        <dbReference type="Google" id="ProtNLM"/>
    </source>
</evidence>
<accession>A0A1B7L8D7</accession>